<dbReference type="Gene3D" id="3.40.50.300">
    <property type="entry name" value="P-loop containing nucleotide triphosphate hydrolases"/>
    <property type="match status" value="1"/>
</dbReference>
<dbReference type="InterPro" id="IPR003593">
    <property type="entry name" value="AAA+_ATPase"/>
</dbReference>
<name>A0A1U7J9Z8_9CYAN</name>
<dbReference type="STRING" id="549789.NIES30_00220"/>
<dbReference type="SUPFAM" id="SSF52540">
    <property type="entry name" value="P-loop containing nucleoside triphosphate hydrolases"/>
    <property type="match status" value="1"/>
</dbReference>
<dbReference type="RefSeq" id="WP_073606387.1">
    <property type="nucleotide sequence ID" value="NZ_MRCG01000001.1"/>
</dbReference>
<evidence type="ECO:0000313" key="2">
    <source>
        <dbReference type="EMBL" id="OKH50573.1"/>
    </source>
</evidence>
<feature type="domain" description="AAA+ ATPase" evidence="1">
    <location>
        <begin position="50"/>
        <end position="302"/>
    </location>
</feature>
<gene>
    <name evidence="2" type="ORF">NIES30_00220</name>
</gene>
<dbReference type="SMART" id="SM00382">
    <property type="entry name" value="AAA"/>
    <property type="match status" value="1"/>
</dbReference>
<dbReference type="AlphaFoldDB" id="A0A1U7J9Z8"/>
<accession>A0A1U7J9Z8</accession>
<reference evidence="2 3" key="1">
    <citation type="submission" date="2016-11" db="EMBL/GenBank/DDBJ databases">
        <title>Draft Genome Sequences of Nine Cyanobacterial Strains from Diverse Habitats.</title>
        <authorList>
            <person name="Zhu T."/>
            <person name="Hou S."/>
            <person name="Lu X."/>
            <person name="Hess W.R."/>
        </authorList>
    </citation>
    <scope>NUCLEOTIDE SEQUENCE [LARGE SCALE GENOMIC DNA]</scope>
    <source>
        <strain evidence="2 3">NIES-30</strain>
    </source>
</reference>
<sequence length="426" mass="49140">MNDLYQRYIDTYRKLNLFPLLKSEDIERFRITHSAETLARLRSAIVASEANGKLIFTGHRGCGKTTLLNELALEVRKRGLFVEFFSIANMVEMSDVNHINILYAIALRLLRRAIRNDVPIPESTRESLKSWFTQTKSVTYTDQLKKETALGGDFFKVFTAKLQKEDSFRQEIKETYERRVSELAQHIDLIAAAIQTATGKEVLVIIDDLDKLDLGVVEPIFRDNINALFSPQIRILFTIPIAVVREPELVEILETQSSILLLSVTKFFTRDASHQPDAQPIEANVARLQSMLEKRIDADLIEPEVMRQMVLLSGGVLRELVRLGQECCRECMLRFELEPEIREVKIDSEILAAAVRELRKQYARPLGNNLYELLRQTYESFTPPDTGDPKFLELLHGLYVLEYENDDLWYDLHPLVTDLLKRKKLI</sequence>
<dbReference type="OrthoDB" id="477505at2"/>
<keyword evidence="3" id="KW-1185">Reference proteome</keyword>
<comment type="caution">
    <text evidence="2">The sequence shown here is derived from an EMBL/GenBank/DDBJ whole genome shotgun (WGS) entry which is preliminary data.</text>
</comment>
<evidence type="ECO:0000313" key="3">
    <source>
        <dbReference type="Proteomes" id="UP000185557"/>
    </source>
</evidence>
<evidence type="ECO:0000259" key="1">
    <source>
        <dbReference type="SMART" id="SM00382"/>
    </source>
</evidence>
<organism evidence="2 3">
    <name type="scientific">Phormidium tenue NIES-30</name>
    <dbReference type="NCBI Taxonomy" id="549789"/>
    <lineage>
        <taxon>Bacteria</taxon>
        <taxon>Bacillati</taxon>
        <taxon>Cyanobacteriota</taxon>
        <taxon>Cyanophyceae</taxon>
        <taxon>Oscillatoriophycideae</taxon>
        <taxon>Oscillatoriales</taxon>
        <taxon>Oscillatoriaceae</taxon>
        <taxon>Phormidium</taxon>
    </lineage>
</organism>
<dbReference type="InterPro" id="IPR027417">
    <property type="entry name" value="P-loop_NTPase"/>
</dbReference>
<proteinExistence type="predicted"/>
<dbReference type="Proteomes" id="UP000185557">
    <property type="component" value="Unassembled WGS sequence"/>
</dbReference>
<dbReference type="EMBL" id="MRCG01000001">
    <property type="protein sequence ID" value="OKH50573.1"/>
    <property type="molecule type" value="Genomic_DNA"/>
</dbReference>
<protein>
    <submittedName>
        <fullName evidence="2">KAP family P-loop domain protein</fullName>
    </submittedName>
</protein>